<evidence type="ECO:0000256" key="2">
    <source>
        <dbReference type="SAM" id="Phobius"/>
    </source>
</evidence>
<dbReference type="Gene3D" id="2.60.120.260">
    <property type="entry name" value="Galactose-binding domain-like"/>
    <property type="match status" value="1"/>
</dbReference>
<dbReference type="Proteomes" id="UP000663851">
    <property type="component" value="Unassembled WGS sequence"/>
</dbReference>
<feature type="region of interest" description="Disordered" evidence="1">
    <location>
        <begin position="26"/>
        <end position="51"/>
    </location>
</feature>
<gene>
    <name evidence="5" type="ORF">HFQ381_LOCUS25592</name>
    <name evidence="4" type="ORF">LUA448_LOCUS23377</name>
    <name evidence="3" type="ORF">TIS948_LOCUS1314</name>
</gene>
<dbReference type="EMBL" id="CAJNYD010003005">
    <property type="protein sequence ID" value="CAF3471089.1"/>
    <property type="molecule type" value="Genomic_DNA"/>
</dbReference>
<feature type="region of interest" description="Disordered" evidence="1">
    <location>
        <begin position="1"/>
        <end position="20"/>
    </location>
</feature>
<dbReference type="OrthoDB" id="10015324at2759"/>
<comment type="caution">
    <text evidence="3">The sequence shown here is derived from an EMBL/GenBank/DDBJ whole genome shotgun (WGS) entry which is preliminary data.</text>
</comment>
<evidence type="ECO:0000256" key="1">
    <source>
        <dbReference type="SAM" id="MobiDB-lite"/>
    </source>
</evidence>
<sequence length="487" mass="52184">MVGTVTQLSSAATPVAPRDVSCLTTSTPRVTKVSRRPHSLESQRKPSDARISTVIRTTIRSPPLTRPNGSNSGNITENLDLISTIRNVPHEPVELRESLANQYGDERSRSATRPVTVSRISRCNFPNFTGLPASNRTIKDNSFAIEQVQQQINTLEELKDERSSSFEGDHRLLITAKTQPSKYFQAYNGQITNTSSADSKQGQNRSRVTPTNVSSGKGLFSNGDQLDPKRKKKKKRLGFAVCPCSCSCAICSLLIGLLLVIGLAVALAIILTRNSSQTASTTTETTIITTVSTTVTTNATAITTPTTDNEVTTEEVTTASTSTTDSTIATTQTTTLCPPTGIVNLQSFSGVMSLWTNQQFNYTATKTSPTLVFTTVSTNRIFYLDSVSVVDTTNSSIELLQNPGFDNSSTALFDWLLWCSSTCGGSGGQLISSSCLSGNCFQDACSGGTDYLLQTFSATIGSTYTISFWLKRSGAGGATGSFSIGIF</sequence>
<dbReference type="EMBL" id="CAJOBO010002897">
    <property type="protein sequence ID" value="CAF4472923.1"/>
    <property type="molecule type" value="Genomic_DNA"/>
</dbReference>
<accession>A0A817L5M1</accession>
<evidence type="ECO:0000313" key="3">
    <source>
        <dbReference type="EMBL" id="CAF2998053.1"/>
    </source>
</evidence>
<feature type="transmembrane region" description="Helical" evidence="2">
    <location>
        <begin position="237"/>
        <end position="270"/>
    </location>
</feature>
<organism evidence="3 6">
    <name type="scientific">Rotaria socialis</name>
    <dbReference type="NCBI Taxonomy" id="392032"/>
    <lineage>
        <taxon>Eukaryota</taxon>
        <taxon>Metazoa</taxon>
        <taxon>Spiralia</taxon>
        <taxon>Gnathifera</taxon>
        <taxon>Rotifera</taxon>
        <taxon>Eurotatoria</taxon>
        <taxon>Bdelloidea</taxon>
        <taxon>Philodinida</taxon>
        <taxon>Philodinidae</taxon>
        <taxon>Rotaria</taxon>
    </lineage>
</organism>
<feature type="compositionally biased region" description="Polar residues" evidence="1">
    <location>
        <begin position="1"/>
        <end position="12"/>
    </location>
</feature>
<proteinExistence type="predicted"/>
<feature type="compositionally biased region" description="Basic and acidic residues" evidence="1">
    <location>
        <begin position="38"/>
        <end position="48"/>
    </location>
</feature>
<evidence type="ECO:0000313" key="6">
    <source>
        <dbReference type="Proteomes" id="UP000663825"/>
    </source>
</evidence>
<evidence type="ECO:0000313" key="5">
    <source>
        <dbReference type="EMBL" id="CAF4472923.1"/>
    </source>
</evidence>
<dbReference type="AlphaFoldDB" id="A0A817L5M1"/>
<name>A0A817L5M1_9BILA</name>
<dbReference type="Proteomes" id="UP000663825">
    <property type="component" value="Unassembled WGS sequence"/>
</dbReference>
<dbReference type="EMBL" id="CAJNXB010000041">
    <property type="protein sequence ID" value="CAF2998053.1"/>
    <property type="molecule type" value="Genomic_DNA"/>
</dbReference>
<keyword evidence="2" id="KW-0812">Transmembrane</keyword>
<keyword evidence="2" id="KW-0472">Membrane</keyword>
<evidence type="ECO:0000313" key="4">
    <source>
        <dbReference type="EMBL" id="CAF3471089.1"/>
    </source>
</evidence>
<keyword evidence="2" id="KW-1133">Transmembrane helix</keyword>
<dbReference type="Proteomes" id="UP000663833">
    <property type="component" value="Unassembled WGS sequence"/>
</dbReference>
<feature type="region of interest" description="Disordered" evidence="1">
    <location>
        <begin position="194"/>
        <end position="228"/>
    </location>
</feature>
<feature type="compositionally biased region" description="Polar residues" evidence="1">
    <location>
        <begin position="194"/>
        <end position="215"/>
    </location>
</feature>
<reference evidence="3" key="1">
    <citation type="submission" date="2021-02" db="EMBL/GenBank/DDBJ databases">
        <authorList>
            <person name="Nowell W R."/>
        </authorList>
    </citation>
    <scope>NUCLEOTIDE SEQUENCE</scope>
</reference>
<protein>
    <submittedName>
        <fullName evidence="3">Uncharacterized protein</fullName>
    </submittedName>
</protein>